<dbReference type="GO" id="GO:0008270">
    <property type="term" value="F:zinc ion binding"/>
    <property type="evidence" value="ECO:0007669"/>
    <property type="project" value="UniProtKB-KW"/>
</dbReference>
<evidence type="ECO:0000256" key="1">
    <source>
        <dbReference type="PROSITE-ProRule" id="PRU00042"/>
    </source>
</evidence>
<dbReference type="PROSITE" id="PS50157">
    <property type="entry name" value="ZINC_FINGER_C2H2_2"/>
    <property type="match status" value="1"/>
</dbReference>
<organism evidence="4 5">
    <name type="scientific">Adineta steineri</name>
    <dbReference type="NCBI Taxonomy" id="433720"/>
    <lineage>
        <taxon>Eukaryota</taxon>
        <taxon>Metazoa</taxon>
        <taxon>Spiralia</taxon>
        <taxon>Gnathifera</taxon>
        <taxon>Rotifera</taxon>
        <taxon>Eurotatoria</taxon>
        <taxon>Bdelloidea</taxon>
        <taxon>Adinetida</taxon>
        <taxon>Adinetidae</taxon>
        <taxon>Adineta</taxon>
    </lineage>
</organism>
<evidence type="ECO:0000313" key="5">
    <source>
        <dbReference type="Proteomes" id="UP000663845"/>
    </source>
</evidence>
<dbReference type="AlphaFoldDB" id="A0A815SV79"/>
<evidence type="ECO:0000256" key="2">
    <source>
        <dbReference type="SAM" id="MobiDB-lite"/>
    </source>
</evidence>
<comment type="caution">
    <text evidence="4">The sequence shown here is derived from an EMBL/GenBank/DDBJ whole genome shotgun (WGS) entry which is preliminary data.</text>
</comment>
<reference evidence="4" key="1">
    <citation type="submission" date="2021-02" db="EMBL/GenBank/DDBJ databases">
        <authorList>
            <person name="Nowell W R."/>
        </authorList>
    </citation>
    <scope>NUCLEOTIDE SEQUENCE</scope>
</reference>
<feature type="domain" description="C2H2-type" evidence="3">
    <location>
        <begin position="42"/>
        <end position="70"/>
    </location>
</feature>
<dbReference type="PROSITE" id="PS00028">
    <property type="entry name" value="ZINC_FINGER_C2H2_1"/>
    <property type="match status" value="1"/>
</dbReference>
<accession>A0A815SV79</accession>
<evidence type="ECO:0000259" key="3">
    <source>
        <dbReference type="PROSITE" id="PS50157"/>
    </source>
</evidence>
<keyword evidence="1" id="KW-0479">Metal-binding</keyword>
<gene>
    <name evidence="4" type="ORF">JYZ213_LOCUS43248</name>
</gene>
<keyword evidence="1" id="KW-0862">Zinc</keyword>
<feature type="non-terminal residue" evidence="4">
    <location>
        <position position="1"/>
    </location>
</feature>
<dbReference type="Proteomes" id="UP000663845">
    <property type="component" value="Unassembled WGS sequence"/>
</dbReference>
<keyword evidence="1" id="KW-0863">Zinc-finger</keyword>
<dbReference type="InterPro" id="IPR013087">
    <property type="entry name" value="Znf_C2H2_type"/>
</dbReference>
<sequence>MSGLFNRLKSRKTTPNSTNNNNTITSENEPTTPACTFDEEGFLCPMCHQKFNDHTALAQHYTDAHAQEPENVDSDIALWKQQFMASEETRMI</sequence>
<evidence type="ECO:0000313" key="4">
    <source>
        <dbReference type="EMBL" id="CAF1496836.1"/>
    </source>
</evidence>
<feature type="region of interest" description="Disordered" evidence="2">
    <location>
        <begin position="1"/>
        <end position="32"/>
    </location>
</feature>
<feature type="compositionally biased region" description="Low complexity" evidence="2">
    <location>
        <begin position="13"/>
        <end position="32"/>
    </location>
</feature>
<name>A0A815SV79_9BILA</name>
<dbReference type="EMBL" id="CAJNOG010002247">
    <property type="protein sequence ID" value="CAF1496836.1"/>
    <property type="molecule type" value="Genomic_DNA"/>
</dbReference>
<protein>
    <recommendedName>
        <fullName evidence="3">C2H2-type domain-containing protein</fullName>
    </recommendedName>
</protein>
<proteinExistence type="predicted"/>